<feature type="transmembrane region" description="Helical" evidence="7">
    <location>
        <begin position="114"/>
        <end position="134"/>
    </location>
</feature>
<evidence type="ECO:0000256" key="7">
    <source>
        <dbReference type="RuleBase" id="RU363032"/>
    </source>
</evidence>
<dbReference type="CDD" id="cd06261">
    <property type="entry name" value="TM_PBP2"/>
    <property type="match status" value="1"/>
</dbReference>
<reference evidence="9 10" key="1">
    <citation type="submission" date="2018-11" db="EMBL/GenBank/DDBJ databases">
        <title>the genome of Mesorhizobium tamadayense DSM 28320.</title>
        <authorList>
            <person name="Gao J."/>
        </authorList>
    </citation>
    <scope>NUCLEOTIDE SEQUENCE [LARGE SCALE GENOMIC DNA]</scope>
    <source>
        <strain evidence="9 10">DSM 28320</strain>
    </source>
</reference>
<evidence type="ECO:0000256" key="5">
    <source>
        <dbReference type="ARBA" id="ARBA00022989"/>
    </source>
</evidence>
<feature type="transmembrane region" description="Helical" evidence="7">
    <location>
        <begin position="168"/>
        <end position="189"/>
    </location>
</feature>
<keyword evidence="3" id="KW-1003">Cell membrane</keyword>
<dbReference type="GO" id="GO:0005886">
    <property type="term" value="C:plasma membrane"/>
    <property type="evidence" value="ECO:0007669"/>
    <property type="project" value="UniProtKB-SubCell"/>
</dbReference>
<sequence>MQGPPQNGPSQPTQSRILPYLLTLPSLFLAAVVIFWPVWDLVQISTHDVNRFGQLRDFSGLTNFWALAADPDFVAALWRTGLWTVLVVGGALLLSIPVAIILNTDFYGRGIARVIIMLPWAVSLTMTAVVWRWALNGESGMLNSALMKLGIISQNIQWLASAETAFPMQVLIGILVTVPFTTTIFLGGLSSIPDDLYEAAALEGATPLQQFREVTFPLLKPFINIAIVLNTIYVFNSFPIIWVMTQGGPANSTDILVTHLYKLAFRIGKLGEASAVSLVMFAILLVFTMIYVRLAMREQRA</sequence>
<keyword evidence="2 7" id="KW-0813">Transport</keyword>
<dbReference type="PANTHER" id="PTHR30193">
    <property type="entry name" value="ABC TRANSPORTER PERMEASE PROTEIN"/>
    <property type="match status" value="1"/>
</dbReference>
<evidence type="ECO:0000256" key="2">
    <source>
        <dbReference type="ARBA" id="ARBA00022448"/>
    </source>
</evidence>
<evidence type="ECO:0000256" key="1">
    <source>
        <dbReference type="ARBA" id="ARBA00004651"/>
    </source>
</evidence>
<keyword evidence="5 7" id="KW-1133">Transmembrane helix</keyword>
<keyword evidence="6 7" id="KW-0472">Membrane</keyword>
<dbReference type="GO" id="GO:0055085">
    <property type="term" value="P:transmembrane transport"/>
    <property type="evidence" value="ECO:0007669"/>
    <property type="project" value="InterPro"/>
</dbReference>
<dbReference type="InterPro" id="IPR035906">
    <property type="entry name" value="MetI-like_sf"/>
</dbReference>
<dbReference type="InterPro" id="IPR051393">
    <property type="entry name" value="ABC_transporter_permease"/>
</dbReference>
<evidence type="ECO:0000256" key="4">
    <source>
        <dbReference type="ARBA" id="ARBA00022692"/>
    </source>
</evidence>
<evidence type="ECO:0000313" key="9">
    <source>
        <dbReference type="EMBL" id="RRH94680.1"/>
    </source>
</evidence>
<dbReference type="SUPFAM" id="SSF161098">
    <property type="entry name" value="MetI-like"/>
    <property type="match status" value="1"/>
</dbReference>
<feature type="transmembrane region" description="Helical" evidence="7">
    <location>
        <begin position="81"/>
        <end position="102"/>
    </location>
</feature>
<dbReference type="InterPro" id="IPR000515">
    <property type="entry name" value="MetI-like"/>
</dbReference>
<comment type="similarity">
    <text evidence="7">Belongs to the binding-protein-dependent transport system permease family.</text>
</comment>
<dbReference type="AlphaFoldDB" id="A0A3P3F7R2"/>
<comment type="caution">
    <text evidence="9">The sequence shown here is derived from an EMBL/GenBank/DDBJ whole genome shotgun (WGS) entry which is preliminary data.</text>
</comment>
<dbReference type="Pfam" id="PF00528">
    <property type="entry name" value="BPD_transp_1"/>
    <property type="match status" value="1"/>
</dbReference>
<name>A0A3P3F7R2_9HYPH</name>
<dbReference type="Gene3D" id="1.10.3720.10">
    <property type="entry name" value="MetI-like"/>
    <property type="match status" value="1"/>
</dbReference>
<dbReference type="PROSITE" id="PS50928">
    <property type="entry name" value="ABC_TM1"/>
    <property type="match status" value="1"/>
</dbReference>
<keyword evidence="10" id="KW-1185">Reference proteome</keyword>
<dbReference type="EMBL" id="RQXT01000041">
    <property type="protein sequence ID" value="RRH94680.1"/>
    <property type="molecule type" value="Genomic_DNA"/>
</dbReference>
<dbReference type="PANTHER" id="PTHR30193:SF37">
    <property type="entry name" value="INNER MEMBRANE ABC TRANSPORTER PERMEASE PROTEIN YCJO"/>
    <property type="match status" value="1"/>
</dbReference>
<protein>
    <submittedName>
        <fullName evidence="9">Sugar ABC transporter permease</fullName>
    </submittedName>
</protein>
<organism evidence="9 10">
    <name type="scientific">Mesorhizobium tamadayense</name>
    <dbReference type="NCBI Taxonomy" id="425306"/>
    <lineage>
        <taxon>Bacteria</taxon>
        <taxon>Pseudomonadati</taxon>
        <taxon>Pseudomonadota</taxon>
        <taxon>Alphaproteobacteria</taxon>
        <taxon>Hyphomicrobiales</taxon>
        <taxon>Phyllobacteriaceae</taxon>
        <taxon>Mesorhizobium</taxon>
    </lineage>
</organism>
<accession>A0A3P3F7R2</accession>
<dbReference type="Proteomes" id="UP000273786">
    <property type="component" value="Unassembled WGS sequence"/>
</dbReference>
<feature type="domain" description="ABC transmembrane type-1" evidence="8">
    <location>
        <begin position="77"/>
        <end position="291"/>
    </location>
</feature>
<feature type="transmembrane region" description="Helical" evidence="7">
    <location>
        <begin position="273"/>
        <end position="292"/>
    </location>
</feature>
<comment type="subcellular location">
    <subcellularLocation>
        <location evidence="1 7">Cell membrane</location>
        <topology evidence="1 7">Multi-pass membrane protein</topology>
    </subcellularLocation>
</comment>
<dbReference type="RefSeq" id="WP_125004282.1">
    <property type="nucleotide sequence ID" value="NZ_RQXT01000041.1"/>
</dbReference>
<evidence type="ECO:0000256" key="6">
    <source>
        <dbReference type="ARBA" id="ARBA00023136"/>
    </source>
</evidence>
<feature type="transmembrane region" description="Helical" evidence="7">
    <location>
        <begin position="222"/>
        <end position="244"/>
    </location>
</feature>
<evidence type="ECO:0000313" key="10">
    <source>
        <dbReference type="Proteomes" id="UP000273786"/>
    </source>
</evidence>
<gene>
    <name evidence="9" type="ORF">EH240_26680</name>
</gene>
<evidence type="ECO:0000259" key="8">
    <source>
        <dbReference type="PROSITE" id="PS50928"/>
    </source>
</evidence>
<proteinExistence type="inferred from homology"/>
<feature type="transmembrane region" description="Helical" evidence="7">
    <location>
        <begin position="20"/>
        <end position="39"/>
    </location>
</feature>
<evidence type="ECO:0000256" key="3">
    <source>
        <dbReference type="ARBA" id="ARBA00022475"/>
    </source>
</evidence>
<keyword evidence="4 7" id="KW-0812">Transmembrane</keyword>
<dbReference type="OrthoDB" id="7375219at2"/>